<keyword evidence="2" id="KW-1185">Reference proteome</keyword>
<dbReference type="PANTHER" id="PTHR34724">
    <property type="entry name" value="OS12G0596101 PROTEIN"/>
    <property type="match status" value="1"/>
</dbReference>
<sequence>MCYPVTCRICGKTTWDGCGEHVADVKASVPPEQWCGGHPESERRPG</sequence>
<reference evidence="1 2" key="1">
    <citation type="submission" date="2023-12" db="EMBL/GenBank/DDBJ databases">
        <title>Description of new species of Mycobacterium terrae complex isolated from sewage at the Sao Paulo Zoological Park Foundation in Brazil.</title>
        <authorList>
            <person name="Romagnoli C.L."/>
            <person name="Conceicao E.C."/>
            <person name="Machado E."/>
            <person name="Barreto L.B.P.F."/>
            <person name="Sharma A."/>
            <person name="Silva N.M."/>
            <person name="Marques L.E."/>
            <person name="Juliana M.A."/>
            <person name="Lourenco M.C.S."/>
            <person name="Digiampietri L.A."/>
            <person name="Suffys P.N."/>
            <person name="Viana-Niero C."/>
        </authorList>
    </citation>
    <scope>NUCLEOTIDE SEQUENCE [LARGE SCALE GENOMIC DNA]</scope>
    <source>
        <strain evidence="1 2">MYC123</strain>
    </source>
</reference>
<dbReference type="Proteomes" id="UP001299046">
    <property type="component" value="Unassembled WGS sequence"/>
</dbReference>
<organism evidence="1 2">
    <name type="scientific">[Mycobacterium] zoologicum</name>
    <dbReference type="NCBI Taxonomy" id="2872311"/>
    <lineage>
        <taxon>Bacteria</taxon>
        <taxon>Bacillati</taxon>
        <taxon>Actinomycetota</taxon>
        <taxon>Actinomycetes</taxon>
        <taxon>Mycobacteriales</taxon>
        <taxon>Mycobacteriaceae</taxon>
        <taxon>Mycolicibacter</taxon>
    </lineage>
</organism>
<comment type="caution">
    <text evidence="1">The sequence shown here is derived from an EMBL/GenBank/DDBJ whole genome shotgun (WGS) entry which is preliminary data.</text>
</comment>
<dbReference type="RefSeq" id="WP_224863388.1">
    <property type="nucleotide sequence ID" value="NZ_JAYJJS010000022.1"/>
</dbReference>
<proteinExistence type="predicted"/>
<gene>
    <name evidence="1" type="ORF">KV112_06645</name>
</gene>
<protein>
    <submittedName>
        <fullName evidence="1">Uncharacterized protein</fullName>
    </submittedName>
</protein>
<dbReference type="EMBL" id="JAYJJT010000006">
    <property type="protein sequence ID" value="MEB3049422.1"/>
    <property type="molecule type" value="Genomic_DNA"/>
</dbReference>
<evidence type="ECO:0000313" key="1">
    <source>
        <dbReference type="EMBL" id="MEB3049422.1"/>
    </source>
</evidence>
<name>A0ABU5YHA0_9MYCO</name>
<accession>A0ABU5YHA0</accession>
<dbReference type="PANTHER" id="PTHR34724:SF2">
    <property type="entry name" value="OS12G0596101 PROTEIN"/>
    <property type="match status" value="1"/>
</dbReference>
<evidence type="ECO:0000313" key="2">
    <source>
        <dbReference type="Proteomes" id="UP001299046"/>
    </source>
</evidence>